<keyword evidence="4 10" id="KW-1003">Cell membrane</keyword>
<evidence type="ECO:0000256" key="10">
    <source>
        <dbReference type="RuleBase" id="RU362123"/>
    </source>
</evidence>
<keyword evidence="3 10" id="KW-0813">Transport</keyword>
<feature type="transmembrane region" description="Helical" evidence="10">
    <location>
        <begin position="12"/>
        <end position="29"/>
    </location>
</feature>
<evidence type="ECO:0000256" key="2">
    <source>
        <dbReference type="ARBA" id="ARBA00006555"/>
    </source>
</evidence>
<dbReference type="GO" id="GO:0055085">
    <property type="term" value="P:transmembrane transport"/>
    <property type="evidence" value="ECO:0007669"/>
    <property type="project" value="InterPro"/>
</dbReference>
<evidence type="ECO:0000256" key="3">
    <source>
        <dbReference type="ARBA" id="ARBA00022448"/>
    </source>
</evidence>
<feature type="domain" description="TonB C-terminal" evidence="12">
    <location>
        <begin position="277"/>
        <end position="365"/>
    </location>
</feature>
<dbReference type="GO" id="GO:0031992">
    <property type="term" value="F:energy transducer activity"/>
    <property type="evidence" value="ECO:0007669"/>
    <property type="project" value="InterPro"/>
</dbReference>
<evidence type="ECO:0000256" key="9">
    <source>
        <dbReference type="ARBA" id="ARBA00023136"/>
    </source>
</evidence>
<feature type="compositionally biased region" description="Basic and acidic residues" evidence="11">
    <location>
        <begin position="162"/>
        <end position="174"/>
    </location>
</feature>
<name>A0A5J6MIG4_9PROT</name>
<evidence type="ECO:0000256" key="7">
    <source>
        <dbReference type="ARBA" id="ARBA00022927"/>
    </source>
</evidence>
<dbReference type="InterPro" id="IPR003538">
    <property type="entry name" value="TonB"/>
</dbReference>
<keyword evidence="6 10" id="KW-0812">Transmembrane</keyword>
<keyword evidence="5 10" id="KW-0997">Cell inner membrane</keyword>
<feature type="region of interest" description="Disordered" evidence="11">
    <location>
        <begin position="162"/>
        <end position="271"/>
    </location>
</feature>
<dbReference type="KEGG" id="htq:FRZ44_25290"/>
<dbReference type="GO" id="GO:0015891">
    <property type="term" value="P:siderophore transport"/>
    <property type="evidence" value="ECO:0007669"/>
    <property type="project" value="InterPro"/>
</dbReference>
<feature type="compositionally biased region" description="Pro residues" evidence="11">
    <location>
        <begin position="175"/>
        <end position="184"/>
    </location>
</feature>
<keyword evidence="7 10" id="KW-0653">Protein transport</keyword>
<keyword evidence="14" id="KW-1185">Reference proteome</keyword>
<dbReference type="InterPro" id="IPR051045">
    <property type="entry name" value="TonB-dependent_transducer"/>
</dbReference>
<dbReference type="PRINTS" id="PR01374">
    <property type="entry name" value="TONBPROTEIN"/>
</dbReference>
<reference evidence="13 14" key="1">
    <citation type="submission" date="2019-08" db="EMBL/GenBank/DDBJ databases">
        <title>Hyperibacter terrae gen. nov., sp. nov. and Hyperibacter viscosus sp. nov., two new members in the family Rhodospirillaceae isolated from the rhizosphere of Hypericum perforatum.</title>
        <authorList>
            <person name="Noviana Z."/>
        </authorList>
    </citation>
    <scope>NUCLEOTIDE SEQUENCE [LARGE SCALE GENOMIC DNA]</scope>
    <source>
        <strain evidence="13 14">R5913</strain>
    </source>
</reference>
<dbReference type="GO" id="GO:0030288">
    <property type="term" value="C:outer membrane-bounded periplasmic space"/>
    <property type="evidence" value="ECO:0007669"/>
    <property type="project" value="InterPro"/>
</dbReference>
<comment type="function">
    <text evidence="10">Interacts with outer membrane receptor proteins that carry out high-affinity binding and energy dependent uptake into the periplasmic space of specific substrates. It could act to transduce energy from the cytoplasmic membrane to specific energy-requiring processes in the outer membrane, resulting in the release into the periplasm of ligands bound by these outer membrane proteins.</text>
</comment>
<sequence length="365" mass="37539">MRLPEGMTKPAIFSALFHGLILAAFILAWPKEPPAPADAGMAGSVAVMILSGGGVPAAAAPSTPAPSPADSQTAEIESAPPAPQATDSVPISDPGAVPAEKMPPVEMELAEPPPLIDETEFAEASVSEAEPMTLAELPLEAMPEPPPPVEEALDVEKTLEKPVVEEQQVAEKPKPLPAIKPTPPRETATQAKTAPPPPQPLDMQLASLAPATATATDASPAAAAPASTAAPAAASAGESSSDAVSPSQTASLETSAGAGTPTGANFMPGPSAAEQADYASLLAAWLDRHKEYPDRARRKHQEGVVLCEFAIDREGHVLRYRILQGSGYELLDAEASDLMARANPVPPPPAGMDQTYVVPIVFALN</sequence>
<dbReference type="GO" id="GO:0098797">
    <property type="term" value="C:plasma membrane protein complex"/>
    <property type="evidence" value="ECO:0007669"/>
    <property type="project" value="TreeGrafter"/>
</dbReference>
<keyword evidence="10" id="KW-0735">Signal-anchor</keyword>
<dbReference type="Gene3D" id="3.30.1150.10">
    <property type="match status" value="1"/>
</dbReference>
<evidence type="ECO:0000256" key="5">
    <source>
        <dbReference type="ARBA" id="ARBA00022519"/>
    </source>
</evidence>
<dbReference type="AlphaFoldDB" id="A0A5J6MIG4"/>
<accession>A0A5J6MIG4</accession>
<dbReference type="PROSITE" id="PS52015">
    <property type="entry name" value="TONB_CTD"/>
    <property type="match status" value="1"/>
</dbReference>
<dbReference type="InterPro" id="IPR037682">
    <property type="entry name" value="TonB_C"/>
</dbReference>
<dbReference type="EMBL" id="CP042906">
    <property type="protein sequence ID" value="QEX17233.1"/>
    <property type="molecule type" value="Genomic_DNA"/>
</dbReference>
<feature type="compositionally biased region" description="Low complexity" evidence="11">
    <location>
        <begin position="206"/>
        <end position="247"/>
    </location>
</feature>
<evidence type="ECO:0000256" key="1">
    <source>
        <dbReference type="ARBA" id="ARBA00004383"/>
    </source>
</evidence>
<evidence type="ECO:0000259" key="12">
    <source>
        <dbReference type="PROSITE" id="PS52015"/>
    </source>
</evidence>
<comment type="similarity">
    <text evidence="2 10">Belongs to the TonB family.</text>
</comment>
<organism evidence="13 14">
    <name type="scientific">Hypericibacter terrae</name>
    <dbReference type="NCBI Taxonomy" id="2602015"/>
    <lineage>
        <taxon>Bacteria</taxon>
        <taxon>Pseudomonadati</taxon>
        <taxon>Pseudomonadota</taxon>
        <taxon>Alphaproteobacteria</taxon>
        <taxon>Rhodospirillales</taxon>
        <taxon>Dongiaceae</taxon>
        <taxon>Hypericibacter</taxon>
    </lineage>
</organism>
<dbReference type="SUPFAM" id="SSF74653">
    <property type="entry name" value="TolA/TonB C-terminal domain"/>
    <property type="match status" value="1"/>
</dbReference>
<dbReference type="Proteomes" id="UP000326202">
    <property type="component" value="Chromosome"/>
</dbReference>
<dbReference type="NCBIfam" id="TIGR01352">
    <property type="entry name" value="tonB_Cterm"/>
    <property type="match status" value="1"/>
</dbReference>
<dbReference type="GO" id="GO:0015031">
    <property type="term" value="P:protein transport"/>
    <property type="evidence" value="ECO:0007669"/>
    <property type="project" value="UniProtKB-UniRule"/>
</dbReference>
<dbReference type="Pfam" id="PF03544">
    <property type="entry name" value="TonB_C"/>
    <property type="match status" value="1"/>
</dbReference>
<dbReference type="PANTHER" id="PTHR33446:SF2">
    <property type="entry name" value="PROTEIN TONB"/>
    <property type="match status" value="1"/>
</dbReference>
<evidence type="ECO:0000256" key="4">
    <source>
        <dbReference type="ARBA" id="ARBA00022475"/>
    </source>
</evidence>
<evidence type="ECO:0000256" key="8">
    <source>
        <dbReference type="ARBA" id="ARBA00022989"/>
    </source>
</evidence>
<comment type="subcellular location">
    <subcellularLocation>
        <location evidence="1 10">Cell inner membrane</location>
        <topology evidence="1 10">Single-pass membrane protein</topology>
        <orientation evidence="1 10">Periplasmic side</orientation>
    </subcellularLocation>
</comment>
<dbReference type="InterPro" id="IPR006260">
    <property type="entry name" value="TonB/TolA_C"/>
</dbReference>
<evidence type="ECO:0000313" key="14">
    <source>
        <dbReference type="Proteomes" id="UP000326202"/>
    </source>
</evidence>
<dbReference type="PANTHER" id="PTHR33446">
    <property type="entry name" value="PROTEIN TONB-RELATED"/>
    <property type="match status" value="1"/>
</dbReference>
<keyword evidence="9 10" id="KW-0472">Membrane</keyword>
<evidence type="ECO:0000256" key="11">
    <source>
        <dbReference type="SAM" id="MobiDB-lite"/>
    </source>
</evidence>
<protein>
    <recommendedName>
        <fullName evidence="10">Protein TonB</fullName>
    </recommendedName>
</protein>
<evidence type="ECO:0000313" key="13">
    <source>
        <dbReference type="EMBL" id="QEX17233.1"/>
    </source>
</evidence>
<gene>
    <name evidence="13" type="ORF">FRZ44_25290</name>
</gene>
<keyword evidence="8 10" id="KW-1133">Transmembrane helix</keyword>
<feature type="region of interest" description="Disordered" evidence="11">
    <location>
        <begin position="56"/>
        <end position="100"/>
    </location>
</feature>
<evidence type="ECO:0000256" key="6">
    <source>
        <dbReference type="ARBA" id="ARBA00022692"/>
    </source>
</evidence>
<proteinExistence type="inferred from homology"/>